<evidence type="ECO:0000256" key="12">
    <source>
        <dbReference type="ARBA" id="ARBA00023212"/>
    </source>
</evidence>
<evidence type="ECO:0000256" key="9">
    <source>
        <dbReference type="ARBA" id="ARBA00023054"/>
    </source>
</evidence>
<comment type="subcellular location">
    <subcellularLocation>
        <location evidence="1">Cytoplasm</location>
        <location evidence="1">Cytoskeleton</location>
        <location evidence="1">Cilium axoneme</location>
    </subcellularLocation>
</comment>
<evidence type="ECO:0000256" key="1">
    <source>
        <dbReference type="ARBA" id="ARBA00004430"/>
    </source>
</evidence>
<dbReference type="InterPro" id="IPR042222">
    <property type="entry name" value="Dynein_2_N"/>
</dbReference>
<dbReference type="Gene3D" id="1.10.287.2620">
    <property type="match status" value="1"/>
</dbReference>
<comment type="similarity">
    <text evidence="2">Belongs to the dynein heavy chain family.</text>
</comment>
<reference evidence="16 17" key="1">
    <citation type="journal article" date="2013" name="Curr. Biol.">
        <title>The Genome of the Foraminiferan Reticulomyxa filosa.</title>
        <authorList>
            <person name="Glockner G."/>
            <person name="Hulsmann N."/>
            <person name="Schleicher M."/>
            <person name="Noegel A.A."/>
            <person name="Eichinger L."/>
            <person name="Gallinger C."/>
            <person name="Pawlowski J."/>
            <person name="Sierra R."/>
            <person name="Euteneuer U."/>
            <person name="Pillet L."/>
            <person name="Moustafa A."/>
            <person name="Platzer M."/>
            <person name="Groth M."/>
            <person name="Szafranski K."/>
            <person name="Schliwa M."/>
        </authorList>
    </citation>
    <scope>NUCLEOTIDE SEQUENCE [LARGE SCALE GENOMIC DNA]</scope>
</reference>
<evidence type="ECO:0000313" key="16">
    <source>
        <dbReference type="EMBL" id="ETO20527.1"/>
    </source>
</evidence>
<dbReference type="OMA" id="FMERTID"/>
<evidence type="ECO:0000313" key="17">
    <source>
        <dbReference type="Proteomes" id="UP000023152"/>
    </source>
</evidence>
<gene>
    <name evidence="16" type="ORF">RFI_16682</name>
</gene>
<keyword evidence="13" id="KW-0966">Cell projection</keyword>
<keyword evidence="11" id="KW-0505">Motor protein</keyword>
<proteinExistence type="inferred from homology"/>
<dbReference type="InterPro" id="IPR026983">
    <property type="entry name" value="DHC"/>
</dbReference>
<sequence>MMELKRNLKLPTNTIDQLQFVLTTIRKIEQKNLKMGLIFQDITECYRCLATYNYEVGEDTFKILQGIDARWENLLFQAKTRDIELFPVKQRFTQVTSELREVFMERTIDMKKRFVQEGPDQNNISLEDGLELMNNNKESLLQLINDRTKLVNAQKLFGIEITTCPDLTFVEKQVQQLEELFNVYLFHRDKAQQWSKILWSELDVGLLSKECEDCLEKLNCLPNELKNLNTFRKVSEAIHAFKESLAVIETLKNEALRDRHWQQIMDLTSVHMDLRLSNFTLGKLFDMNLSRFAKEISAITQAAIQERKIEKKLASIKENWSKRNFELGVFKEVPILADTSEMEAELEDDVLNLQTLLNSRFVMHFRNEVQEWDKNLSGLTDCIKIWTTVQQKWMYLEAKQNKKKKKKITTQKCVYVYVNETGVFIGSEDIRTQLKNAAKAFDSIHNEFKNLMENLQSNPNAVRACKDGNRFEDLKRLSNELDACQRSLSDYLESKRNAFPRFFFISDEELLSILGSSDPTTVQEHMLKLFVNCKNLKFRGGHHIIGMESSEGETFDFIETVEATSKVEKWMNGVQKAMRTTLHRIAKEAVFTYPSKNRVDWTYDCLGMVGILGCQIWWTWQVQDTFLKKGGANIIVCVGANPKVSKGNKNAMKQLNEKMTEQINQLIVQVRRSDLTKNQRRKINTLIIIDVHARDIVAGFVRNSVSDANEFEWESQLKFYWDKDLDDVAVRQCTGSFRYGYEYMGLNGRLVITPLTDRCVITLTQALTFHMGGAPAGPAGTGKTETVKDLAKALAIPCFVTNCGEGLDFKAMGSIFSGLIQIGAWGCFDEFNRIEAEVLSV</sequence>
<feature type="domain" description="Dynein heavy chain linker" evidence="14">
    <location>
        <begin position="169"/>
        <end position="589"/>
    </location>
</feature>
<dbReference type="Gene3D" id="3.20.180.20">
    <property type="entry name" value="Dynein heavy chain, N-terminal domain 2"/>
    <property type="match status" value="1"/>
</dbReference>
<keyword evidence="6" id="KW-0547">Nucleotide-binding</keyword>
<dbReference type="Proteomes" id="UP000023152">
    <property type="component" value="Unassembled WGS sequence"/>
</dbReference>
<dbReference type="GO" id="GO:0007018">
    <property type="term" value="P:microtubule-based movement"/>
    <property type="evidence" value="ECO:0007669"/>
    <property type="project" value="InterPro"/>
</dbReference>
<evidence type="ECO:0000256" key="6">
    <source>
        <dbReference type="ARBA" id="ARBA00022741"/>
    </source>
</evidence>
<dbReference type="InterPro" id="IPR027417">
    <property type="entry name" value="P-loop_NTPase"/>
</dbReference>
<evidence type="ECO:0000256" key="11">
    <source>
        <dbReference type="ARBA" id="ARBA00023175"/>
    </source>
</evidence>
<dbReference type="Gene3D" id="1.20.140.100">
    <property type="entry name" value="Dynein heavy chain, N-terminal domain 2"/>
    <property type="match status" value="1"/>
</dbReference>
<keyword evidence="10" id="KW-0969">Cilium</keyword>
<evidence type="ECO:0000256" key="10">
    <source>
        <dbReference type="ARBA" id="ARBA00023069"/>
    </source>
</evidence>
<dbReference type="InterPro" id="IPR035699">
    <property type="entry name" value="AAA_6"/>
</dbReference>
<evidence type="ECO:0000259" key="14">
    <source>
        <dbReference type="Pfam" id="PF08393"/>
    </source>
</evidence>
<evidence type="ECO:0000256" key="2">
    <source>
        <dbReference type="ARBA" id="ARBA00008887"/>
    </source>
</evidence>
<keyword evidence="12" id="KW-0206">Cytoskeleton</keyword>
<organism evidence="16 17">
    <name type="scientific">Reticulomyxa filosa</name>
    <dbReference type="NCBI Taxonomy" id="46433"/>
    <lineage>
        <taxon>Eukaryota</taxon>
        <taxon>Sar</taxon>
        <taxon>Rhizaria</taxon>
        <taxon>Retaria</taxon>
        <taxon>Foraminifera</taxon>
        <taxon>Monothalamids</taxon>
        <taxon>Reticulomyxidae</taxon>
        <taxon>Reticulomyxa</taxon>
    </lineage>
</organism>
<dbReference type="GO" id="GO:0030286">
    <property type="term" value="C:dynein complex"/>
    <property type="evidence" value="ECO:0007669"/>
    <property type="project" value="UniProtKB-KW"/>
</dbReference>
<dbReference type="InterPro" id="IPR013602">
    <property type="entry name" value="Dynein_heavy_linker"/>
</dbReference>
<evidence type="ECO:0000256" key="3">
    <source>
        <dbReference type="ARBA" id="ARBA00022490"/>
    </source>
</evidence>
<evidence type="ECO:0000256" key="4">
    <source>
        <dbReference type="ARBA" id="ARBA00022701"/>
    </source>
</evidence>
<keyword evidence="7" id="KW-0067">ATP-binding</keyword>
<evidence type="ECO:0000256" key="13">
    <source>
        <dbReference type="ARBA" id="ARBA00023273"/>
    </source>
</evidence>
<keyword evidence="17" id="KW-1185">Reference proteome</keyword>
<dbReference type="GO" id="GO:0005930">
    <property type="term" value="C:axoneme"/>
    <property type="evidence" value="ECO:0007669"/>
    <property type="project" value="UniProtKB-SubCell"/>
</dbReference>
<dbReference type="FunFam" id="3.20.180.20:FF:000001">
    <property type="entry name" value="Dynein axonemal heavy chain 5"/>
    <property type="match status" value="1"/>
</dbReference>
<keyword evidence="9" id="KW-0175">Coiled coil</keyword>
<dbReference type="OrthoDB" id="64868at2759"/>
<dbReference type="Pfam" id="PF08393">
    <property type="entry name" value="DHC_N2"/>
    <property type="match status" value="1"/>
</dbReference>
<protein>
    <submittedName>
        <fullName evidence="16">Dynein heavy chain family protein</fullName>
    </submittedName>
</protein>
<dbReference type="GO" id="GO:0051959">
    <property type="term" value="F:dynein light intermediate chain binding"/>
    <property type="evidence" value="ECO:0007669"/>
    <property type="project" value="InterPro"/>
</dbReference>
<evidence type="ECO:0000256" key="5">
    <source>
        <dbReference type="ARBA" id="ARBA00022737"/>
    </source>
</evidence>
<feature type="domain" description="Dynein heavy chain hydrolytic ATP-binding dynein motor region" evidence="15">
    <location>
        <begin position="739"/>
        <end position="841"/>
    </location>
</feature>
<dbReference type="Gene3D" id="3.40.50.300">
    <property type="entry name" value="P-loop containing nucleotide triphosphate hydrolases"/>
    <property type="match status" value="1"/>
</dbReference>
<dbReference type="PANTHER" id="PTHR22878:SF63">
    <property type="entry name" value="DYNEIN AXONEMAL HEAVY CHAIN 10"/>
    <property type="match status" value="1"/>
</dbReference>
<dbReference type="FunFam" id="1.20.58.1120:FF:000001">
    <property type="entry name" value="dynein heavy chain 2, axonemal"/>
    <property type="match status" value="1"/>
</dbReference>
<keyword evidence="5" id="KW-0677">Repeat</keyword>
<dbReference type="Gene3D" id="1.20.58.1120">
    <property type="match status" value="1"/>
</dbReference>
<dbReference type="Pfam" id="PF12774">
    <property type="entry name" value="AAA_6"/>
    <property type="match status" value="1"/>
</dbReference>
<feature type="non-terminal residue" evidence="16">
    <location>
        <position position="841"/>
    </location>
</feature>
<dbReference type="GO" id="GO:0005524">
    <property type="term" value="F:ATP binding"/>
    <property type="evidence" value="ECO:0007669"/>
    <property type="project" value="UniProtKB-KW"/>
</dbReference>
<evidence type="ECO:0000259" key="15">
    <source>
        <dbReference type="Pfam" id="PF12774"/>
    </source>
</evidence>
<dbReference type="FunFam" id="1.10.287.2620:FF:000001">
    <property type="entry name" value="Cytoplasmic dynein heavy chain 1"/>
    <property type="match status" value="1"/>
</dbReference>
<dbReference type="AlphaFoldDB" id="X6N5E1"/>
<dbReference type="EMBL" id="ASPP01012513">
    <property type="protein sequence ID" value="ETO20527.1"/>
    <property type="molecule type" value="Genomic_DNA"/>
</dbReference>
<comment type="caution">
    <text evidence="16">The sequence shown here is derived from an EMBL/GenBank/DDBJ whole genome shotgun (WGS) entry which is preliminary data.</text>
</comment>
<evidence type="ECO:0000256" key="8">
    <source>
        <dbReference type="ARBA" id="ARBA00023017"/>
    </source>
</evidence>
<keyword evidence="8" id="KW-0243">Dynein</keyword>
<accession>X6N5E1</accession>
<keyword evidence="4" id="KW-0493">Microtubule</keyword>
<dbReference type="InterPro" id="IPR042228">
    <property type="entry name" value="Dynein_linker_3"/>
</dbReference>
<dbReference type="GO" id="GO:0005874">
    <property type="term" value="C:microtubule"/>
    <property type="evidence" value="ECO:0007669"/>
    <property type="project" value="UniProtKB-KW"/>
</dbReference>
<name>X6N5E1_RETFI</name>
<evidence type="ECO:0000256" key="7">
    <source>
        <dbReference type="ARBA" id="ARBA00022840"/>
    </source>
</evidence>
<dbReference type="SUPFAM" id="SSF52540">
    <property type="entry name" value="P-loop containing nucleoside triphosphate hydrolases"/>
    <property type="match status" value="1"/>
</dbReference>
<dbReference type="PANTHER" id="PTHR22878">
    <property type="entry name" value="DYNEIN HEAVY CHAIN 6, AXONEMAL-LIKE-RELATED"/>
    <property type="match status" value="1"/>
</dbReference>
<keyword evidence="3" id="KW-0963">Cytoplasm</keyword>
<dbReference type="GO" id="GO:0045505">
    <property type="term" value="F:dynein intermediate chain binding"/>
    <property type="evidence" value="ECO:0007669"/>
    <property type="project" value="InterPro"/>
</dbReference>